<name>A0ACB9TLP8_HOLOL</name>
<protein>
    <submittedName>
        <fullName evidence="1">Asparagine synthetase domain-containing protein 1</fullName>
    </submittedName>
</protein>
<dbReference type="EMBL" id="CM043016">
    <property type="protein sequence ID" value="KAI4467714.1"/>
    <property type="molecule type" value="Genomic_DNA"/>
</dbReference>
<keyword evidence="2" id="KW-1185">Reference proteome</keyword>
<sequence>MCGIFCIFSTLTNNDVLSAKYKICKPYLKRRGPDCYTDLKITISDYTFTFAAGILWLQGENLVKQPLESNKSIFVFNGDLFGGNISDEDRKVYGDTILLYEKLEKAASIVGVLSSLQGPYALIYLNKKNFKLYFGRDIFGRRSLLIGKVEDGFIITSVATKCIDCIELPAIGIFSYDLLSKELILTPWSFRNNNFTTKLKELEHFLSCDIAVNEELHVVSYKEFCEPTKTDTEFLNRIKLPFDKVFAELLNNGMFFNNVTKLHVILEAAVAKRISTQPKYCKRCIILKESCHHALVGVLFSGGLDCTILALLADKFTDAFQVLLVGMGADELFGGYSRHRAALKRNGWLGLYNSLNEDWQNISHRNLARDDRVVSDHGRQLRTPYLDENVVDFVRDLNCWEKTCPFSDIPAGVGDKILLRTLGYHMGLQTVSSFKKRALQFGSKIANSKENACDVSPRL</sequence>
<organism evidence="1 2">
    <name type="scientific">Holotrichia oblita</name>
    <name type="common">Chafer beetle</name>
    <dbReference type="NCBI Taxonomy" id="644536"/>
    <lineage>
        <taxon>Eukaryota</taxon>
        <taxon>Metazoa</taxon>
        <taxon>Ecdysozoa</taxon>
        <taxon>Arthropoda</taxon>
        <taxon>Hexapoda</taxon>
        <taxon>Insecta</taxon>
        <taxon>Pterygota</taxon>
        <taxon>Neoptera</taxon>
        <taxon>Endopterygota</taxon>
        <taxon>Coleoptera</taxon>
        <taxon>Polyphaga</taxon>
        <taxon>Scarabaeiformia</taxon>
        <taxon>Scarabaeidae</taxon>
        <taxon>Melolonthinae</taxon>
        <taxon>Holotrichia</taxon>
    </lineage>
</organism>
<comment type="caution">
    <text evidence="1">The sequence shown here is derived from an EMBL/GenBank/DDBJ whole genome shotgun (WGS) entry which is preliminary data.</text>
</comment>
<evidence type="ECO:0000313" key="1">
    <source>
        <dbReference type="EMBL" id="KAI4467714.1"/>
    </source>
</evidence>
<gene>
    <name evidence="1" type="ORF">MML48_2g00014740</name>
</gene>
<evidence type="ECO:0000313" key="2">
    <source>
        <dbReference type="Proteomes" id="UP001056778"/>
    </source>
</evidence>
<dbReference type="Proteomes" id="UP001056778">
    <property type="component" value="Chromosome 2"/>
</dbReference>
<proteinExistence type="predicted"/>
<accession>A0ACB9TLP8</accession>
<reference evidence="1" key="1">
    <citation type="submission" date="2022-04" db="EMBL/GenBank/DDBJ databases">
        <title>Chromosome-scale genome assembly of Holotrichia oblita Faldermann.</title>
        <authorList>
            <person name="Rongchong L."/>
        </authorList>
    </citation>
    <scope>NUCLEOTIDE SEQUENCE</scope>
    <source>
        <strain evidence="1">81SQS9</strain>
    </source>
</reference>